<evidence type="ECO:0000313" key="2">
    <source>
        <dbReference type="EMBL" id="PON98402.1"/>
    </source>
</evidence>
<protein>
    <submittedName>
        <fullName evidence="2">Uncharacterized protein</fullName>
    </submittedName>
</protein>
<dbReference type="InParanoid" id="A0A2P5FKS7"/>
<feature type="compositionally biased region" description="Polar residues" evidence="1">
    <location>
        <begin position="102"/>
        <end position="118"/>
    </location>
</feature>
<dbReference type="CDD" id="cd02645">
    <property type="entry name" value="R3H_AAA"/>
    <property type="match status" value="1"/>
</dbReference>
<dbReference type="AlphaFoldDB" id="A0A2P5FKS7"/>
<feature type="region of interest" description="Disordered" evidence="1">
    <location>
        <begin position="102"/>
        <end position="130"/>
    </location>
</feature>
<name>A0A2P5FKS7_TREOI</name>
<proteinExistence type="predicted"/>
<dbReference type="EMBL" id="JXTC01000024">
    <property type="protein sequence ID" value="PON98402.1"/>
    <property type="molecule type" value="Genomic_DNA"/>
</dbReference>
<dbReference type="OrthoDB" id="1183274at2759"/>
<comment type="caution">
    <text evidence="2">The sequence shown here is derived from an EMBL/GenBank/DDBJ whole genome shotgun (WGS) entry which is preliminary data.</text>
</comment>
<dbReference type="InterPro" id="IPR034081">
    <property type="entry name" value="R3H_AAA"/>
</dbReference>
<evidence type="ECO:0000256" key="1">
    <source>
        <dbReference type="SAM" id="MobiDB-lite"/>
    </source>
</evidence>
<keyword evidence="3" id="KW-1185">Reference proteome</keyword>
<sequence>MTKTSSLVQIRKVIRALMGDHEDGLKDIGSVDTVKSSEKTDALEEARLAIEHVVIPKGEPVELLPRPPRIICLQLDLIQKYQLEADRIGSGADTQLRILPFHTQTTEEGNSEQNSVSDNELDDFINVDGNSNGSPYVVDRLPLLPE</sequence>
<reference evidence="3" key="1">
    <citation type="submission" date="2016-06" db="EMBL/GenBank/DDBJ databases">
        <title>Parallel loss of symbiosis genes in relatives of nitrogen-fixing non-legume Parasponia.</title>
        <authorList>
            <person name="Van Velzen R."/>
            <person name="Holmer R."/>
            <person name="Bu F."/>
            <person name="Rutten L."/>
            <person name="Van Zeijl A."/>
            <person name="Liu W."/>
            <person name="Santuari L."/>
            <person name="Cao Q."/>
            <person name="Sharma T."/>
            <person name="Shen D."/>
            <person name="Roswanjaya Y."/>
            <person name="Wardhani T."/>
            <person name="Kalhor M.S."/>
            <person name="Jansen J."/>
            <person name="Van den Hoogen J."/>
            <person name="Gungor B."/>
            <person name="Hartog M."/>
            <person name="Hontelez J."/>
            <person name="Verver J."/>
            <person name="Yang W.-C."/>
            <person name="Schijlen E."/>
            <person name="Repin R."/>
            <person name="Schilthuizen M."/>
            <person name="Schranz E."/>
            <person name="Heidstra R."/>
            <person name="Miyata K."/>
            <person name="Fedorova E."/>
            <person name="Kohlen W."/>
            <person name="Bisseling T."/>
            <person name="Smit S."/>
            <person name="Geurts R."/>
        </authorList>
    </citation>
    <scope>NUCLEOTIDE SEQUENCE [LARGE SCALE GENOMIC DNA]</scope>
    <source>
        <strain evidence="3">cv. RG33-2</strain>
    </source>
</reference>
<dbReference type="STRING" id="63057.A0A2P5FKS7"/>
<accession>A0A2P5FKS7</accession>
<gene>
    <name evidence="2" type="ORF">TorRG33x02_056360</name>
</gene>
<dbReference type="Proteomes" id="UP000237000">
    <property type="component" value="Unassembled WGS sequence"/>
</dbReference>
<evidence type="ECO:0000313" key="3">
    <source>
        <dbReference type="Proteomes" id="UP000237000"/>
    </source>
</evidence>
<organism evidence="2 3">
    <name type="scientific">Trema orientale</name>
    <name type="common">Charcoal tree</name>
    <name type="synonym">Celtis orientalis</name>
    <dbReference type="NCBI Taxonomy" id="63057"/>
    <lineage>
        <taxon>Eukaryota</taxon>
        <taxon>Viridiplantae</taxon>
        <taxon>Streptophyta</taxon>
        <taxon>Embryophyta</taxon>
        <taxon>Tracheophyta</taxon>
        <taxon>Spermatophyta</taxon>
        <taxon>Magnoliopsida</taxon>
        <taxon>eudicotyledons</taxon>
        <taxon>Gunneridae</taxon>
        <taxon>Pentapetalae</taxon>
        <taxon>rosids</taxon>
        <taxon>fabids</taxon>
        <taxon>Rosales</taxon>
        <taxon>Cannabaceae</taxon>
        <taxon>Trema</taxon>
    </lineage>
</organism>